<sequence>MAAELRRILYVEDEPDIRTVAEMALETLGGTRSFCVPAERKGCSVRLRSDRI</sequence>
<gene>
    <name evidence="1" type="ORF">AAIA72_07315</name>
</gene>
<dbReference type="EMBL" id="CP154858">
    <property type="protein sequence ID" value="XDT73768.1"/>
    <property type="molecule type" value="Genomic_DNA"/>
</dbReference>
<accession>A0AB39V046</accession>
<proteinExistence type="predicted"/>
<dbReference type="AlphaFoldDB" id="A0AB39V046"/>
<reference evidence="1" key="1">
    <citation type="submission" date="2024-05" db="EMBL/GenBank/DDBJ databases">
        <title>Genome sequencing of novel strain.</title>
        <authorList>
            <person name="Ganbat D."/>
            <person name="Ganbat S."/>
            <person name="Lee S.-J."/>
        </authorList>
    </citation>
    <scope>NUCLEOTIDE SEQUENCE</scope>
    <source>
        <strain evidence="1">SMD15-11</strain>
    </source>
</reference>
<name>A0AB39V046_9GAMM</name>
<dbReference type="KEGG" id="tcd:AAIA72_07315"/>
<dbReference type="RefSeq" id="WP_369602748.1">
    <property type="nucleotide sequence ID" value="NZ_CP154858.1"/>
</dbReference>
<evidence type="ECO:0008006" key="2">
    <source>
        <dbReference type="Google" id="ProtNLM"/>
    </source>
</evidence>
<organism evidence="1">
    <name type="scientific">Thermohahella caldifontis</name>
    <dbReference type="NCBI Taxonomy" id="3142973"/>
    <lineage>
        <taxon>Bacteria</taxon>
        <taxon>Pseudomonadati</taxon>
        <taxon>Pseudomonadota</taxon>
        <taxon>Gammaproteobacteria</taxon>
        <taxon>Oceanospirillales</taxon>
        <taxon>Hahellaceae</taxon>
        <taxon>Thermohahella</taxon>
    </lineage>
</organism>
<evidence type="ECO:0000313" key="1">
    <source>
        <dbReference type="EMBL" id="XDT73768.1"/>
    </source>
</evidence>
<protein>
    <recommendedName>
        <fullName evidence="2">Response regulator</fullName>
    </recommendedName>
</protein>